<comment type="caution">
    <text evidence="3">The sequence shown here is derived from an EMBL/GenBank/DDBJ whole genome shotgun (WGS) entry which is preliminary data.</text>
</comment>
<name>A0A4R6PXB1_NOCIG</name>
<accession>A0A4R6PXB1</accession>
<keyword evidence="4" id="KW-1185">Reference proteome</keyword>
<dbReference type="InterPro" id="IPR032710">
    <property type="entry name" value="NTF2-like_dom_sf"/>
</dbReference>
<dbReference type="Proteomes" id="UP000295087">
    <property type="component" value="Unassembled WGS sequence"/>
</dbReference>
<dbReference type="EMBL" id="SNXK01000001">
    <property type="protein sequence ID" value="TDP43023.1"/>
    <property type="molecule type" value="Genomic_DNA"/>
</dbReference>
<organism evidence="3 4">
    <name type="scientific">Nocardia ignorata</name>
    <dbReference type="NCBI Taxonomy" id="145285"/>
    <lineage>
        <taxon>Bacteria</taxon>
        <taxon>Bacillati</taxon>
        <taxon>Actinomycetota</taxon>
        <taxon>Actinomycetes</taxon>
        <taxon>Mycobacteriales</taxon>
        <taxon>Nocardiaceae</taxon>
        <taxon>Nocardia</taxon>
    </lineage>
</organism>
<dbReference type="AlphaFoldDB" id="A0A4R6PXB1"/>
<feature type="compositionally biased region" description="Low complexity" evidence="1">
    <location>
        <begin position="10"/>
        <end position="21"/>
    </location>
</feature>
<feature type="region of interest" description="Disordered" evidence="1">
    <location>
        <begin position="1"/>
        <end position="21"/>
    </location>
</feature>
<dbReference type="RefSeq" id="WP_133733869.1">
    <property type="nucleotide sequence ID" value="NZ_SNXK01000001.1"/>
</dbReference>
<reference evidence="3 4" key="1">
    <citation type="submission" date="2019-03" db="EMBL/GenBank/DDBJ databases">
        <title>Genomic Encyclopedia of Type Strains, Phase IV (KMG-IV): sequencing the most valuable type-strain genomes for metagenomic binning, comparative biology and taxonomic classification.</title>
        <authorList>
            <person name="Goeker M."/>
        </authorList>
    </citation>
    <scope>NUCLEOTIDE SEQUENCE [LARGE SCALE GENOMIC DNA]</scope>
    <source>
        <strain evidence="3 4">DSM 44496</strain>
    </source>
</reference>
<evidence type="ECO:0000256" key="1">
    <source>
        <dbReference type="SAM" id="MobiDB-lite"/>
    </source>
</evidence>
<evidence type="ECO:0000256" key="2">
    <source>
        <dbReference type="SAM" id="Phobius"/>
    </source>
</evidence>
<protein>
    <submittedName>
        <fullName evidence="3">Uncharacterized protein DUF4878</fullName>
    </submittedName>
</protein>
<dbReference type="SUPFAM" id="SSF54427">
    <property type="entry name" value="NTF2-like"/>
    <property type="match status" value="1"/>
</dbReference>
<evidence type="ECO:0000313" key="4">
    <source>
        <dbReference type="Proteomes" id="UP000295087"/>
    </source>
</evidence>
<proteinExistence type="predicted"/>
<feature type="transmembrane region" description="Helical" evidence="2">
    <location>
        <begin position="31"/>
        <end position="52"/>
    </location>
</feature>
<keyword evidence="2" id="KW-1133">Transmembrane helix</keyword>
<evidence type="ECO:0000313" key="3">
    <source>
        <dbReference type="EMBL" id="TDP43023.1"/>
    </source>
</evidence>
<sequence>MAPPQRIEPGQQGVAPQQQANAAGAGRSKRLVLAAAGATVLVIALIVGFVLMTTGDNSPEGQVRAVIGEYTDALREGDLETLRSTTCGQLHDFYQGISTEQFQGVHQLSTEQGSIPVVDSVDAVRITDDTALAEATVYTAAESKRTARTFDLQKTDDGWKVCDPTAAP</sequence>
<keyword evidence="2" id="KW-0472">Membrane</keyword>
<dbReference type="Gene3D" id="3.10.450.50">
    <property type="match status" value="1"/>
</dbReference>
<keyword evidence="2" id="KW-0812">Transmembrane</keyword>
<gene>
    <name evidence="3" type="ORF">DFR75_1012143</name>
</gene>